<keyword evidence="7" id="KW-0694">RNA-binding</keyword>
<evidence type="ECO:0000313" key="10">
    <source>
        <dbReference type="Proteomes" id="UP000230707"/>
    </source>
</evidence>
<name>A0A2H0NHY9_9BACT</name>
<accession>A0A2H0NHY9</accession>
<dbReference type="PRINTS" id="PR00059">
    <property type="entry name" value="RIBOSOMALL6"/>
</dbReference>
<protein>
    <recommendedName>
        <fullName evidence="4 5">50S ribosomal protein L6</fullName>
    </recommendedName>
</protein>
<dbReference type="GO" id="GO:0022625">
    <property type="term" value="C:cytosolic large ribosomal subunit"/>
    <property type="evidence" value="ECO:0007669"/>
    <property type="project" value="UniProtKB-UniRule"/>
</dbReference>
<evidence type="ECO:0000256" key="7">
    <source>
        <dbReference type="RuleBase" id="RU003870"/>
    </source>
</evidence>
<dbReference type="InterPro" id="IPR000702">
    <property type="entry name" value="Ribosomal_uL6-like"/>
</dbReference>
<dbReference type="NCBIfam" id="TIGR03654">
    <property type="entry name" value="L6_bact"/>
    <property type="match status" value="1"/>
</dbReference>
<evidence type="ECO:0000256" key="1">
    <source>
        <dbReference type="ARBA" id="ARBA00009356"/>
    </source>
</evidence>
<evidence type="ECO:0000256" key="5">
    <source>
        <dbReference type="NCBIfam" id="TIGR03654"/>
    </source>
</evidence>
<dbReference type="SUPFAM" id="SSF56053">
    <property type="entry name" value="Ribosomal protein L6"/>
    <property type="match status" value="2"/>
</dbReference>
<evidence type="ECO:0000256" key="3">
    <source>
        <dbReference type="ARBA" id="ARBA00023274"/>
    </source>
</evidence>
<comment type="function">
    <text evidence="7">This protein binds to the 23S rRNA, and is important in its secondary structure. It is located near the subunit interface in the base of the L7/L12 stalk, and near the tRNA binding site of the peptidyltransferase center.</text>
</comment>
<proteinExistence type="inferred from homology"/>
<dbReference type="PIRSF" id="PIRSF002162">
    <property type="entry name" value="Ribosomal_L6"/>
    <property type="match status" value="1"/>
</dbReference>
<evidence type="ECO:0000313" key="9">
    <source>
        <dbReference type="EMBL" id="PIR08501.1"/>
    </source>
</evidence>
<dbReference type="InterPro" id="IPR036789">
    <property type="entry name" value="Ribosomal_uL6-like_a/b-dom_sf"/>
</dbReference>
<dbReference type="FunFam" id="3.90.930.12:FF:000001">
    <property type="entry name" value="50S ribosomal protein L6"/>
    <property type="match status" value="1"/>
</dbReference>
<keyword evidence="3 6" id="KW-0687">Ribonucleoprotein</keyword>
<keyword evidence="7" id="KW-0699">rRNA-binding</keyword>
<organism evidence="9 10">
    <name type="scientific">Candidatus Gottesmanbacteria bacterium CG11_big_fil_rev_8_21_14_0_20_37_11</name>
    <dbReference type="NCBI Taxonomy" id="1974575"/>
    <lineage>
        <taxon>Bacteria</taxon>
        <taxon>Candidatus Gottesmaniibacteriota</taxon>
    </lineage>
</organism>
<dbReference type="PROSITE" id="PS00525">
    <property type="entry name" value="RIBOSOMAL_L6_1"/>
    <property type="match status" value="1"/>
</dbReference>
<keyword evidence="2 6" id="KW-0689">Ribosomal protein</keyword>
<dbReference type="EMBL" id="PCWS01000062">
    <property type="protein sequence ID" value="PIR08501.1"/>
    <property type="molecule type" value="Genomic_DNA"/>
</dbReference>
<dbReference type="Proteomes" id="UP000230707">
    <property type="component" value="Unassembled WGS sequence"/>
</dbReference>
<dbReference type="GO" id="GO:0019843">
    <property type="term" value="F:rRNA binding"/>
    <property type="evidence" value="ECO:0007669"/>
    <property type="project" value="UniProtKB-UniRule"/>
</dbReference>
<dbReference type="GO" id="GO:0002181">
    <property type="term" value="P:cytoplasmic translation"/>
    <property type="evidence" value="ECO:0007669"/>
    <property type="project" value="TreeGrafter"/>
</dbReference>
<feature type="domain" description="Large ribosomal subunit protein uL6 alpha-beta" evidence="8">
    <location>
        <begin position="16"/>
        <end position="80"/>
    </location>
</feature>
<reference evidence="9 10" key="1">
    <citation type="submission" date="2017-09" db="EMBL/GenBank/DDBJ databases">
        <title>Depth-based differentiation of microbial function through sediment-hosted aquifers and enrichment of novel symbionts in the deep terrestrial subsurface.</title>
        <authorList>
            <person name="Probst A.J."/>
            <person name="Ladd B."/>
            <person name="Jarett J.K."/>
            <person name="Geller-Mcgrath D.E."/>
            <person name="Sieber C.M."/>
            <person name="Emerson J.B."/>
            <person name="Anantharaman K."/>
            <person name="Thomas B.C."/>
            <person name="Malmstrom R."/>
            <person name="Stieglmeier M."/>
            <person name="Klingl A."/>
            <person name="Woyke T."/>
            <person name="Ryan C.M."/>
            <person name="Banfield J.F."/>
        </authorList>
    </citation>
    <scope>NUCLEOTIDE SEQUENCE [LARGE SCALE GENOMIC DNA]</scope>
    <source>
        <strain evidence="9">CG11_big_fil_rev_8_21_14_0_20_37_11</strain>
    </source>
</reference>
<sequence>MSRIGKKPIIIEPDIQISINNEVVNISGSKGGMDVKIPRGVSLEKKENQLLVVIKNNHDNNLQGLTRSLIQNAVKGVKSGWTKQLEMVGVGYRSDTDGMSINLHVGFSHVVKIQAPKGISFQVTENKITVSGIDKYLVGEVAASIRRVRPPEPYKGKGIKYMGEHIRKKLGKAAKAVGGAGTGAK</sequence>
<evidence type="ECO:0000256" key="2">
    <source>
        <dbReference type="ARBA" id="ARBA00022980"/>
    </source>
</evidence>
<dbReference type="AlphaFoldDB" id="A0A2H0NHY9"/>
<dbReference type="GO" id="GO:0003735">
    <property type="term" value="F:structural constituent of ribosome"/>
    <property type="evidence" value="ECO:0007669"/>
    <property type="project" value="UniProtKB-UniRule"/>
</dbReference>
<dbReference type="InterPro" id="IPR020040">
    <property type="entry name" value="Ribosomal_uL6_a/b-dom"/>
</dbReference>
<dbReference type="InterPro" id="IPR019906">
    <property type="entry name" value="Ribosomal_uL6_bac-type"/>
</dbReference>
<evidence type="ECO:0000256" key="6">
    <source>
        <dbReference type="RuleBase" id="RU003869"/>
    </source>
</evidence>
<feature type="domain" description="Large ribosomal subunit protein uL6 alpha-beta" evidence="8">
    <location>
        <begin position="88"/>
        <end position="161"/>
    </location>
</feature>
<comment type="caution">
    <text evidence="9">The sequence shown here is derived from an EMBL/GenBank/DDBJ whole genome shotgun (WGS) entry which is preliminary data.</text>
</comment>
<dbReference type="PANTHER" id="PTHR11655:SF14">
    <property type="entry name" value="LARGE RIBOSOMAL SUBUNIT PROTEIN UL6M"/>
    <property type="match status" value="1"/>
</dbReference>
<dbReference type="InterPro" id="IPR002358">
    <property type="entry name" value="Ribosomal_uL6_CS"/>
</dbReference>
<comment type="similarity">
    <text evidence="1 6">Belongs to the universal ribosomal protein uL6 family.</text>
</comment>
<evidence type="ECO:0000256" key="4">
    <source>
        <dbReference type="ARBA" id="ARBA00035454"/>
    </source>
</evidence>
<gene>
    <name evidence="9" type="ORF">COV53_02700</name>
</gene>
<dbReference type="Pfam" id="PF00347">
    <property type="entry name" value="Ribosomal_L6"/>
    <property type="match status" value="2"/>
</dbReference>
<dbReference type="PANTHER" id="PTHR11655">
    <property type="entry name" value="60S/50S RIBOSOMAL PROTEIN L6/L9"/>
    <property type="match status" value="1"/>
</dbReference>
<evidence type="ECO:0000259" key="8">
    <source>
        <dbReference type="Pfam" id="PF00347"/>
    </source>
</evidence>
<dbReference type="Gene3D" id="3.90.930.12">
    <property type="entry name" value="Ribosomal protein L6, alpha-beta domain"/>
    <property type="match status" value="2"/>
</dbReference>